<dbReference type="PANTHER" id="PTHR30509:SF9">
    <property type="entry name" value="MULTIDRUG RESISTANCE PROTEIN MDTO"/>
    <property type="match status" value="1"/>
</dbReference>
<proteinExistence type="predicted"/>
<feature type="transmembrane region" description="Helical" evidence="7">
    <location>
        <begin position="414"/>
        <end position="432"/>
    </location>
</feature>
<accession>A0ABS3KAR1</accession>
<dbReference type="InterPro" id="IPR006726">
    <property type="entry name" value="PHBA_efflux_AaeB/fusaric-R"/>
</dbReference>
<comment type="subcellular location">
    <subcellularLocation>
        <location evidence="1">Cell membrane</location>
        <topology evidence="1">Multi-pass membrane protein</topology>
    </subcellularLocation>
</comment>
<evidence type="ECO:0000313" key="8">
    <source>
        <dbReference type="EMBL" id="MBO1074543.1"/>
    </source>
</evidence>
<keyword evidence="3" id="KW-1003">Cell membrane</keyword>
<evidence type="ECO:0000313" key="9">
    <source>
        <dbReference type="Proteomes" id="UP001518990"/>
    </source>
</evidence>
<dbReference type="Proteomes" id="UP001518990">
    <property type="component" value="Unassembled WGS sequence"/>
</dbReference>
<feature type="transmembrane region" description="Helical" evidence="7">
    <location>
        <begin position="389"/>
        <end position="408"/>
    </location>
</feature>
<evidence type="ECO:0000256" key="5">
    <source>
        <dbReference type="ARBA" id="ARBA00022989"/>
    </source>
</evidence>
<feature type="transmembrane region" description="Helical" evidence="7">
    <location>
        <begin position="468"/>
        <end position="487"/>
    </location>
</feature>
<keyword evidence="6 7" id="KW-0472">Membrane</keyword>
<comment type="caution">
    <text evidence="8">The sequence shown here is derived from an EMBL/GenBank/DDBJ whole genome shotgun (WGS) entry which is preliminary data.</text>
</comment>
<keyword evidence="9" id="KW-1185">Reference proteome</keyword>
<keyword evidence="2" id="KW-0813">Transport</keyword>
<evidence type="ECO:0000256" key="6">
    <source>
        <dbReference type="ARBA" id="ARBA00023136"/>
    </source>
</evidence>
<evidence type="ECO:0000256" key="4">
    <source>
        <dbReference type="ARBA" id="ARBA00022692"/>
    </source>
</evidence>
<sequence length="640" mass="68784">MNPAHWLSWHAIDRQRLGFCLRVVLAACLALLLAWMIGLEHPQWSAMTVFAASQPARNMLVEKSFFRAAGTLLGTAVGVLIVFLSGGEPVWLVAGLSVWLGACAWLGNVLRGLVAYGTLLAGYSATMVAMLDTAHPGQLWALGADRLLTVMTGVLVALLVGLLFTPRQKDPVPDQARRLTATMLRHLAGRMRGDGDRLREEQHALLREMALIDEALDPHGAGSLRLRKSARTLRALISAQVSALLWLRGAGDIPPSPEVAGALEAAASKLEASAPATEVIAALERAEALAAGQPALREAILRIEFALRERFGMAGREAGPADLRHPPALHRDWVGATHASIRATSVMLLLGAIWVVTGWSAGPYLLLGTSVMATLFSTWENPAWIMRQVLVGQVCGGVAALACRWLVWPMAGSGLELVLMLMPFLLLGVLPLAHRRMMFGATDYFMALLLLSQPSYPLGGTFPQSVSLVLAVLAGPLIALVAFRVILPADAGRRMAMLMKAMIGELQSMAASPDAARRKAVWRARLNHRLLRLVRWSEKSGVRSFAPDDGALAVLAVGSAVLRMQEIRARAPLSPGLGRAIDTALRRVEEISSRPERVPAALDMAAGRIEEQAPDEARVLRAAGAALRANLAFFRHPAIG</sequence>
<reference evidence="8 9" key="1">
    <citation type="submission" date="2020-09" db="EMBL/GenBank/DDBJ databases">
        <title>Roseomonas.</title>
        <authorList>
            <person name="Zhu W."/>
        </authorList>
    </citation>
    <scope>NUCLEOTIDE SEQUENCE [LARGE SCALE GENOMIC DNA]</scope>
    <source>
        <strain evidence="8 9">1311</strain>
    </source>
</reference>
<feature type="transmembrane region" description="Helical" evidence="7">
    <location>
        <begin position="114"/>
        <end position="135"/>
    </location>
</feature>
<organism evidence="8 9">
    <name type="scientific">Roseomonas marmotae</name>
    <dbReference type="NCBI Taxonomy" id="2768161"/>
    <lineage>
        <taxon>Bacteria</taxon>
        <taxon>Pseudomonadati</taxon>
        <taxon>Pseudomonadota</taxon>
        <taxon>Alphaproteobacteria</taxon>
        <taxon>Acetobacterales</taxon>
        <taxon>Roseomonadaceae</taxon>
        <taxon>Roseomonas</taxon>
    </lineage>
</organism>
<dbReference type="RefSeq" id="WP_207446170.1">
    <property type="nucleotide sequence ID" value="NZ_CP061094.1"/>
</dbReference>
<evidence type="ECO:0000256" key="1">
    <source>
        <dbReference type="ARBA" id="ARBA00004651"/>
    </source>
</evidence>
<evidence type="ECO:0000256" key="2">
    <source>
        <dbReference type="ARBA" id="ARBA00022448"/>
    </source>
</evidence>
<evidence type="ECO:0000256" key="3">
    <source>
        <dbReference type="ARBA" id="ARBA00022475"/>
    </source>
</evidence>
<feature type="transmembrane region" description="Helical" evidence="7">
    <location>
        <begin position="147"/>
        <end position="165"/>
    </location>
</feature>
<keyword evidence="4 7" id="KW-0812">Transmembrane</keyword>
<protein>
    <submittedName>
        <fullName evidence="8">FUSC family protein</fullName>
    </submittedName>
</protein>
<dbReference type="Pfam" id="PF04632">
    <property type="entry name" value="FUSC"/>
    <property type="match status" value="1"/>
</dbReference>
<dbReference type="PANTHER" id="PTHR30509">
    <property type="entry name" value="P-HYDROXYBENZOIC ACID EFFLUX PUMP SUBUNIT-RELATED"/>
    <property type="match status" value="1"/>
</dbReference>
<dbReference type="EMBL" id="JACTNF010000006">
    <property type="protein sequence ID" value="MBO1074543.1"/>
    <property type="molecule type" value="Genomic_DNA"/>
</dbReference>
<name>A0ABS3KAR1_9PROT</name>
<feature type="transmembrane region" description="Helical" evidence="7">
    <location>
        <begin position="90"/>
        <end position="107"/>
    </location>
</feature>
<feature type="transmembrane region" description="Helical" evidence="7">
    <location>
        <begin position="16"/>
        <end position="37"/>
    </location>
</feature>
<keyword evidence="5 7" id="KW-1133">Transmembrane helix</keyword>
<evidence type="ECO:0000256" key="7">
    <source>
        <dbReference type="SAM" id="Phobius"/>
    </source>
</evidence>
<gene>
    <name evidence="8" type="ORF">IAI60_07970</name>
</gene>